<dbReference type="SUPFAM" id="SSF46689">
    <property type="entry name" value="Homeodomain-like"/>
    <property type="match status" value="1"/>
</dbReference>
<evidence type="ECO:0000313" key="5">
    <source>
        <dbReference type="EMBL" id="HIU56863.1"/>
    </source>
</evidence>
<dbReference type="InterPro" id="IPR058031">
    <property type="entry name" value="AAA_lid_NorR"/>
</dbReference>
<keyword evidence="1" id="KW-0547">Nucleotide-binding</keyword>
<dbReference type="Pfam" id="PF25601">
    <property type="entry name" value="AAA_lid_14"/>
    <property type="match status" value="1"/>
</dbReference>
<dbReference type="InterPro" id="IPR027417">
    <property type="entry name" value="P-loop_NTPase"/>
</dbReference>
<dbReference type="PROSITE" id="PS50112">
    <property type="entry name" value="PAS"/>
    <property type="match status" value="1"/>
</dbReference>
<dbReference type="SUPFAM" id="SSF55785">
    <property type="entry name" value="PYP-like sensor domain (PAS domain)"/>
    <property type="match status" value="1"/>
</dbReference>
<dbReference type="NCBIfam" id="TIGR04381">
    <property type="entry name" value="HTH_TypR"/>
    <property type="match status" value="1"/>
</dbReference>
<protein>
    <recommendedName>
        <fullName evidence="7">Transcriptional regulatory protein TyrR</fullName>
    </recommendedName>
</protein>
<keyword evidence="2" id="KW-0067">ATP-binding</keyword>
<feature type="domain" description="Sigma-54 factor interaction" evidence="3">
    <location>
        <begin position="200"/>
        <end position="347"/>
    </location>
</feature>
<feature type="domain" description="PAS" evidence="4">
    <location>
        <begin position="3"/>
        <end position="61"/>
    </location>
</feature>
<dbReference type="Gene3D" id="1.10.10.60">
    <property type="entry name" value="Homeodomain-like"/>
    <property type="match status" value="1"/>
</dbReference>
<dbReference type="Gene3D" id="3.40.50.300">
    <property type="entry name" value="P-loop containing nucleotide triphosphate hydrolases"/>
    <property type="match status" value="1"/>
</dbReference>
<accession>A0A9D1MAF8</accession>
<dbReference type="Pfam" id="PF14532">
    <property type="entry name" value="Sigma54_activ_2"/>
    <property type="match status" value="1"/>
</dbReference>
<dbReference type="Gene3D" id="1.10.8.60">
    <property type="match status" value="1"/>
</dbReference>
<dbReference type="InterPro" id="IPR035965">
    <property type="entry name" value="PAS-like_dom_sf"/>
</dbReference>
<name>A0A9D1MAF8_9FIRM</name>
<evidence type="ECO:0000259" key="3">
    <source>
        <dbReference type="PROSITE" id="PS50045"/>
    </source>
</evidence>
<dbReference type="AlphaFoldDB" id="A0A9D1MAF8"/>
<dbReference type="Proteomes" id="UP000824109">
    <property type="component" value="Unassembled WGS sequence"/>
</dbReference>
<gene>
    <name evidence="5" type="ORF">IAA61_03495</name>
</gene>
<dbReference type="Gene3D" id="3.30.450.20">
    <property type="entry name" value="PAS domain"/>
    <property type="match status" value="1"/>
</dbReference>
<dbReference type="GO" id="GO:0003677">
    <property type="term" value="F:DNA binding"/>
    <property type="evidence" value="ECO:0007669"/>
    <property type="project" value="UniProtKB-KW"/>
</dbReference>
<proteinExistence type="predicted"/>
<comment type="caution">
    <text evidence="5">The sequence shown here is derived from an EMBL/GenBank/DDBJ whole genome shotgun (WGS) entry which is preliminary data.</text>
</comment>
<evidence type="ECO:0000259" key="4">
    <source>
        <dbReference type="PROSITE" id="PS50112"/>
    </source>
</evidence>
<evidence type="ECO:0000256" key="1">
    <source>
        <dbReference type="ARBA" id="ARBA00022741"/>
    </source>
</evidence>
<dbReference type="InterPro" id="IPR030828">
    <property type="entry name" value="HTH_TyrR"/>
</dbReference>
<evidence type="ECO:0000313" key="6">
    <source>
        <dbReference type="Proteomes" id="UP000824109"/>
    </source>
</evidence>
<dbReference type="InterPro" id="IPR000014">
    <property type="entry name" value="PAS"/>
</dbReference>
<dbReference type="PROSITE" id="PS50045">
    <property type="entry name" value="SIGMA54_INTERACT_4"/>
    <property type="match status" value="1"/>
</dbReference>
<dbReference type="EMBL" id="DVNB01000035">
    <property type="protein sequence ID" value="HIU56863.1"/>
    <property type="molecule type" value="Genomic_DNA"/>
</dbReference>
<dbReference type="InterPro" id="IPR009057">
    <property type="entry name" value="Homeodomain-like_sf"/>
</dbReference>
<dbReference type="InterPro" id="IPR002078">
    <property type="entry name" value="Sigma_54_int"/>
</dbReference>
<evidence type="ECO:0008006" key="7">
    <source>
        <dbReference type="Google" id="ProtNLM"/>
    </source>
</evidence>
<reference evidence="5" key="1">
    <citation type="submission" date="2020-10" db="EMBL/GenBank/DDBJ databases">
        <authorList>
            <person name="Gilroy R."/>
        </authorList>
    </citation>
    <scope>NUCLEOTIDE SEQUENCE</scope>
    <source>
        <strain evidence="5">USAMLcec3-3695</strain>
    </source>
</reference>
<dbReference type="PANTHER" id="PTHR32071:SF57">
    <property type="entry name" value="C4-DICARBOXYLATE TRANSPORT TRANSCRIPTIONAL REGULATORY PROTEIN DCTD"/>
    <property type="match status" value="1"/>
</dbReference>
<dbReference type="SUPFAM" id="SSF52540">
    <property type="entry name" value="P-loop containing nucleoside triphosphate hydrolases"/>
    <property type="match status" value="1"/>
</dbReference>
<organism evidence="5 6">
    <name type="scientific">Candidatus Ornithomonoglobus merdipullorum</name>
    <dbReference type="NCBI Taxonomy" id="2840895"/>
    <lineage>
        <taxon>Bacteria</taxon>
        <taxon>Bacillati</taxon>
        <taxon>Bacillota</taxon>
        <taxon>Clostridia</taxon>
        <taxon>Candidatus Ornithomonoglobus</taxon>
    </lineage>
</organism>
<reference evidence="5" key="2">
    <citation type="journal article" date="2021" name="PeerJ">
        <title>Extensive microbial diversity within the chicken gut microbiome revealed by metagenomics and culture.</title>
        <authorList>
            <person name="Gilroy R."/>
            <person name="Ravi A."/>
            <person name="Getino M."/>
            <person name="Pursley I."/>
            <person name="Horton D.L."/>
            <person name="Alikhan N.F."/>
            <person name="Baker D."/>
            <person name="Gharbi K."/>
            <person name="Hall N."/>
            <person name="Watson M."/>
            <person name="Adriaenssens E.M."/>
            <person name="Foster-Nyarko E."/>
            <person name="Jarju S."/>
            <person name="Secka A."/>
            <person name="Antonio M."/>
            <person name="Oren A."/>
            <person name="Chaudhuri R.R."/>
            <person name="La Ragione R."/>
            <person name="Hildebrand F."/>
            <person name="Pallen M.J."/>
        </authorList>
    </citation>
    <scope>NUCLEOTIDE SEQUENCE</scope>
    <source>
        <strain evidence="5">USAMLcec3-3695</strain>
    </source>
</reference>
<dbReference type="GO" id="GO:0005524">
    <property type="term" value="F:ATP binding"/>
    <property type="evidence" value="ECO:0007669"/>
    <property type="project" value="UniProtKB-KW"/>
</dbReference>
<dbReference type="Pfam" id="PF18024">
    <property type="entry name" value="HTH_50"/>
    <property type="match status" value="1"/>
</dbReference>
<sequence length="426" mass="48161">MTDYAEIGRVLCQLHMGVTIADKDGVFVYVGESYLKFTGIERGWLEGRSAFDSELVERFSPCVTAMVYESREKITTVQRMCDGAELFVTGVPVFDDNGALEMIICYSSWEVTSYDHLYGTYTKAMNAENVEEAQDGMKKVRANNVKESLVCASVSTENVRHLLDIFASALRPAYIYGPEGCGKHFMAVRAYAGAAGAYELNCALYDDAETRRMLFDDNGMIRNECGVLILRGVDRLGRGVQRSLEKVISAGGLTVVAISEYPLESLKKTERISEKLYSYFRPYTVEVSPISDRREDLKVYIEYYLNMYNHMYSRNVSLSTRAKNILLCCEWKENINEVRAFMERLVLTADSERIDVYNLPGDITPGATENYIYDSTLKDMMESYEKDIITNVYNKYSTSVALAKRLGISQATAVRKIHKYVGETAI</sequence>
<dbReference type="PANTHER" id="PTHR32071">
    <property type="entry name" value="TRANSCRIPTIONAL REGULATORY PROTEIN"/>
    <property type="match status" value="1"/>
</dbReference>
<evidence type="ECO:0000256" key="2">
    <source>
        <dbReference type="ARBA" id="ARBA00022840"/>
    </source>
</evidence>
<dbReference type="GO" id="GO:0006355">
    <property type="term" value="P:regulation of DNA-templated transcription"/>
    <property type="evidence" value="ECO:0007669"/>
    <property type="project" value="InterPro"/>
</dbReference>